<evidence type="ECO:0000256" key="5">
    <source>
        <dbReference type="ARBA" id="ARBA00022553"/>
    </source>
</evidence>
<evidence type="ECO:0000256" key="10">
    <source>
        <dbReference type="ARBA" id="ARBA00023012"/>
    </source>
</evidence>
<dbReference type="RefSeq" id="WP_092795462.1">
    <property type="nucleotide sequence ID" value="NZ_FNXF01000014.1"/>
</dbReference>
<dbReference type="InterPro" id="IPR005467">
    <property type="entry name" value="His_kinase_dom"/>
</dbReference>
<feature type="domain" description="Histidine kinase" evidence="12">
    <location>
        <begin position="16"/>
        <end position="230"/>
    </location>
</feature>
<keyword evidence="10" id="KW-0902">Two-component regulatory system</keyword>
<evidence type="ECO:0000259" key="12">
    <source>
        <dbReference type="PROSITE" id="PS50109"/>
    </source>
</evidence>
<evidence type="ECO:0000256" key="1">
    <source>
        <dbReference type="ARBA" id="ARBA00000085"/>
    </source>
</evidence>
<dbReference type="GO" id="GO:0005886">
    <property type="term" value="C:plasma membrane"/>
    <property type="evidence" value="ECO:0007669"/>
    <property type="project" value="UniProtKB-SubCell"/>
</dbReference>
<evidence type="ECO:0000313" key="13">
    <source>
        <dbReference type="EMBL" id="SEI05778.1"/>
    </source>
</evidence>
<dbReference type="PRINTS" id="PR00344">
    <property type="entry name" value="BCTRLSENSOR"/>
</dbReference>
<evidence type="ECO:0000256" key="9">
    <source>
        <dbReference type="ARBA" id="ARBA00022840"/>
    </source>
</evidence>
<evidence type="ECO:0000256" key="11">
    <source>
        <dbReference type="ARBA" id="ARBA00023136"/>
    </source>
</evidence>
<comment type="catalytic activity">
    <reaction evidence="1">
        <text>ATP + protein L-histidine = ADP + protein N-phospho-L-histidine.</text>
        <dbReference type="EC" id="2.7.13.3"/>
    </reaction>
</comment>
<evidence type="ECO:0000256" key="8">
    <source>
        <dbReference type="ARBA" id="ARBA00022777"/>
    </source>
</evidence>
<dbReference type="PANTHER" id="PTHR45528">
    <property type="entry name" value="SENSOR HISTIDINE KINASE CPXA"/>
    <property type="match status" value="1"/>
</dbReference>
<dbReference type="InterPro" id="IPR003594">
    <property type="entry name" value="HATPase_dom"/>
</dbReference>
<reference evidence="14" key="1">
    <citation type="submission" date="2016-10" db="EMBL/GenBank/DDBJ databases">
        <authorList>
            <person name="Varghese N."/>
            <person name="Submissions S."/>
        </authorList>
    </citation>
    <scope>NUCLEOTIDE SEQUENCE [LARGE SCALE GENOMIC DNA]</scope>
    <source>
        <strain evidence="14">DSM 17616</strain>
    </source>
</reference>
<dbReference type="InterPro" id="IPR004358">
    <property type="entry name" value="Sig_transdc_His_kin-like_C"/>
</dbReference>
<dbReference type="Pfam" id="PF02518">
    <property type="entry name" value="HATPase_c"/>
    <property type="match status" value="1"/>
</dbReference>
<name>A0A1H6N0S1_9GAMM</name>
<keyword evidence="7" id="KW-0547">Nucleotide-binding</keyword>
<keyword evidence="5" id="KW-0597">Phosphoprotein</keyword>
<keyword evidence="4" id="KW-1003">Cell membrane</keyword>
<protein>
    <recommendedName>
        <fullName evidence="3">histidine kinase</fullName>
        <ecNumber evidence="3">2.7.13.3</ecNumber>
    </recommendedName>
</protein>
<dbReference type="Gene3D" id="3.30.565.10">
    <property type="entry name" value="Histidine kinase-like ATPase, C-terminal domain"/>
    <property type="match status" value="1"/>
</dbReference>
<evidence type="ECO:0000256" key="2">
    <source>
        <dbReference type="ARBA" id="ARBA00004651"/>
    </source>
</evidence>
<dbReference type="EMBL" id="FNXF01000014">
    <property type="protein sequence ID" value="SEI05778.1"/>
    <property type="molecule type" value="Genomic_DNA"/>
</dbReference>
<dbReference type="InterPro" id="IPR050398">
    <property type="entry name" value="HssS/ArlS-like"/>
</dbReference>
<sequence length="230" mass="26025">MTSDVQAIDFASVLASTVHDMKNSLCMLIQSTEFIQQESEQLSEPAKDELARLNYEANRLNSNLLQLLSLYRLERNQLPVQIDQHYIADLVEEILLKNQFYTEQRGFSIQVEQAADLHWFFDYDLMSNLLNDAVANAMRYGNKHILLRFGQLAGKLQIEVHDDGPGFPEFMLNTDTLDMNTPDLTNNHTGLGIFFAKLIAKAHGNKGQYGAVELFNGGIYHGGVFRVTLP</sequence>
<dbReference type="STRING" id="173990.SAMN05660691_03173"/>
<proteinExistence type="predicted"/>
<keyword evidence="9" id="KW-0067">ATP-binding</keyword>
<dbReference type="PROSITE" id="PS50109">
    <property type="entry name" value="HIS_KIN"/>
    <property type="match status" value="1"/>
</dbReference>
<comment type="subcellular location">
    <subcellularLocation>
        <location evidence="2">Cell membrane</location>
        <topology evidence="2">Multi-pass membrane protein</topology>
    </subcellularLocation>
</comment>
<dbReference type="SUPFAM" id="SSF55874">
    <property type="entry name" value="ATPase domain of HSP90 chaperone/DNA topoisomerase II/histidine kinase"/>
    <property type="match status" value="1"/>
</dbReference>
<accession>A0A1H6N0S1</accession>
<evidence type="ECO:0000256" key="4">
    <source>
        <dbReference type="ARBA" id="ARBA00022475"/>
    </source>
</evidence>
<dbReference type="EC" id="2.7.13.3" evidence="3"/>
<organism evidence="13 14">
    <name type="scientific">Rheinheimera pacifica</name>
    <dbReference type="NCBI Taxonomy" id="173990"/>
    <lineage>
        <taxon>Bacteria</taxon>
        <taxon>Pseudomonadati</taxon>
        <taxon>Pseudomonadota</taxon>
        <taxon>Gammaproteobacteria</taxon>
        <taxon>Chromatiales</taxon>
        <taxon>Chromatiaceae</taxon>
        <taxon>Rheinheimera</taxon>
    </lineage>
</organism>
<dbReference type="PANTHER" id="PTHR45528:SF1">
    <property type="entry name" value="SENSOR HISTIDINE KINASE CPXA"/>
    <property type="match status" value="1"/>
</dbReference>
<dbReference type="OrthoDB" id="9811306at2"/>
<dbReference type="CDD" id="cd16936">
    <property type="entry name" value="HATPase_RsbW-like"/>
    <property type="match status" value="1"/>
</dbReference>
<dbReference type="GO" id="GO:0005524">
    <property type="term" value="F:ATP binding"/>
    <property type="evidence" value="ECO:0007669"/>
    <property type="project" value="UniProtKB-KW"/>
</dbReference>
<dbReference type="Proteomes" id="UP000199371">
    <property type="component" value="Unassembled WGS sequence"/>
</dbReference>
<dbReference type="Gene3D" id="1.10.287.130">
    <property type="match status" value="1"/>
</dbReference>
<evidence type="ECO:0000313" key="14">
    <source>
        <dbReference type="Proteomes" id="UP000199371"/>
    </source>
</evidence>
<dbReference type="GO" id="GO:0000155">
    <property type="term" value="F:phosphorelay sensor kinase activity"/>
    <property type="evidence" value="ECO:0007669"/>
    <property type="project" value="InterPro"/>
</dbReference>
<dbReference type="InterPro" id="IPR036097">
    <property type="entry name" value="HisK_dim/P_sf"/>
</dbReference>
<gene>
    <name evidence="13" type="ORF">SAMN05660691_03173</name>
</gene>
<dbReference type="AlphaFoldDB" id="A0A1H6N0S1"/>
<evidence type="ECO:0000256" key="3">
    <source>
        <dbReference type="ARBA" id="ARBA00012438"/>
    </source>
</evidence>
<dbReference type="InterPro" id="IPR036890">
    <property type="entry name" value="HATPase_C_sf"/>
</dbReference>
<evidence type="ECO:0000256" key="6">
    <source>
        <dbReference type="ARBA" id="ARBA00022679"/>
    </source>
</evidence>
<dbReference type="SUPFAM" id="SSF47384">
    <property type="entry name" value="Homodimeric domain of signal transducing histidine kinase"/>
    <property type="match status" value="1"/>
</dbReference>
<keyword evidence="14" id="KW-1185">Reference proteome</keyword>
<keyword evidence="11" id="KW-0472">Membrane</keyword>
<evidence type="ECO:0000256" key="7">
    <source>
        <dbReference type="ARBA" id="ARBA00022741"/>
    </source>
</evidence>
<keyword evidence="6" id="KW-0808">Transferase</keyword>
<keyword evidence="8" id="KW-0418">Kinase</keyword>